<dbReference type="Proteomes" id="UP000463868">
    <property type="component" value="Chromosome"/>
</dbReference>
<dbReference type="AlphaFoldDB" id="A0A372MNG0"/>
<name>A0A372MNG0_ACIHA</name>
<dbReference type="GO" id="GO:0015074">
    <property type="term" value="P:DNA integration"/>
    <property type="evidence" value="ECO:0007669"/>
    <property type="project" value="InterPro"/>
</dbReference>
<dbReference type="InterPro" id="IPR001584">
    <property type="entry name" value="Integrase_cat-core"/>
</dbReference>
<gene>
    <name evidence="2" type="ORF">AhaeAN43_11435</name>
</gene>
<dbReference type="InterPro" id="IPR036397">
    <property type="entry name" value="RNaseH_sf"/>
</dbReference>
<dbReference type="SUPFAM" id="SSF53098">
    <property type="entry name" value="Ribonuclease H-like"/>
    <property type="match status" value="1"/>
</dbReference>
<organism evidence="2 3">
    <name type="scientific">Acinetobacter haemolyticus</name>
    <dbReference type="NCBI Taxonomy" id="29430"/>
    <lineage>
        <taxon>Bacteria</taxon>
        <taxon>Pseudomonadati</taxon>
        <taxon>Pseudomonadota</taxon>
        <taxon>Gammaproteobacteria</taxon>
        <taxon>Moraxellales</taxon>
        <taxon>Moraxellaceae</taxon>
        <taxon>Acinetobacter</taxon>
    </lineage>
</organism>
<evidence type="ECO:0000313" key="2">
    <source>
        <dbReference type="EMBL" id="QHI13941.1"/>
    </source>
</evidence>
<accession>A0A372MNG0</accession>
<dbReference type="EMBL" id="CP031976">
    <property type="protein sequence ID" value="QHI13941.1"/>
    <property type="molecule type" value="Genomic_DNA"/>
</dbReference>
<dbReference type="PANTHER" id="PTHR35004:SF8">
    <property type="entry name" value="TRANSPOSASE RV3428C-RELATED"/>
    <property type="match status" value="1"/>
</dbReference>
<evidence type="ECO:0000256" key="1">
    <source>
        <dbReference type="ARBA" id="ARBA00009277"/>
    </source>
</evidence>
<evidence type="ECO:0000313" key="3">
    <source>
        <dbReference type="Proteomes" id="UP000463868"/>
    </source>
</evidence>
<reference evidence="2 3" key="1">
    <citation type="submission" date="2018-08" db="EMBL/GenBank/DDBJ databases">
        <title>Analysis of the genomic diversity of Mexican Acinetobacter haemolyticus clinical isolates.</title>
        <authorList>
            <person name="Castro-Jaimes S."/>
            <person name="Cevallos M.A."/>
        </authorList>
    </citation>
    <scope>NUCLEOTIDE SEQUENCE [LARGE SCALE GENOMIC DNA]</scope>
    <source>
        <strain evidence="2 3">AN43</strain>
    </source>
</reference>
<protein>
    <submittedName>
        <fullName evidence="2">IS21 family transposase</fullName>
    </submittedName>
</protein>
<dbReference type="GO" id="GO:0003676">
    <property type="term" value="F:nucleic acid binding"/>
    <property type="evidence" value="ECO:0007669"/>
    <property type="project" value="InterPro"/>
</dbReference>
<dbReference type="PROSITE" id="PS50994">
    <property type="entry name" value="INTEGRASE"/>
    <property type="match status" value="1"/>
</dbReference>
<proteinExistence type="inferred from homology"/>
<dbReference type="RefSeq" id="WP_118903279.1">
    <property type="nucleotide sequence ID" value="NZ_BKQF01000048.1"/>
</dbReference>
<dbReference type="Pfam" id="PF22483">
    <property type="entry name" value="Mu-transpos_C_2"/>
    <property type="match status" value="1"/>
</dbReference>
<dbReference type="Pfam" id="PF00665">
    <property type="entry name" value="rve"/>
    <property type="match status" value="1"/>
</dbReference>
<dbReference type="PANTHER" id="PTHR35004">
    <property type="entry name" value="TRANSPOSASE RV3428C-RELATED"/>
    <property type="match status" value="1"/>
</dbReference>
<dbReference type="NCBIfam" id="NF033546">
    <property type="entry name" value="transpos_IS21"/>
    <property type="match status" value="1"/>
</dbReference>
<dbReference type="Gene3D" id="3.30.420.10">
    <property type="entry name" value="Ribonuclease H-like superfamily/Ribonuclease H"/>
    <property type="match status" value="1"/>
</dbReference>
<dbReference type="InterPro" id="IPR054353">
    <property type="entry name" value="IstA-like_C"/>
</dbReference>
<sequence>MRIETDKIRQIVRLLNLGYSQRSTAIQVQTNRSSVKTILDKLKIFPIDNSELNLFTNIELLDYFEISRIPTYPTRKIYPDFEYINQELKKRDMTLELLWQEYIAQYKEGLSYSRFCHVFNHFRNKKHASMRQTFKSGEALLVDFCGRTMEITSPVDGSKSYAQVFVGVLGASAYTFAYAVPSQKVEHWLECFIKTFDHIGGVPATVITDNLKSAVLKNNKTGLIFQKDFEDFAAHYDFAIIPTRPRHPKDKGLAEVSVQIVQRAVLASLRNQKFFSIDELNQAIQKKMNVINRKTTRRFSISRYEQFLALDSKDISPLPLYPYELCSWKRHVRVSEFYRVEYDGNQYSVPYTHIHLHVDLKVTQSAIHVFYEREKIAEHAINHGIRQDIYLDEHMSPAHRTQKGLSKDEIIFWANRTGPNTSQYVCHILNQKGDLARNIKSLNKLRKWIVDNQKSHCLEDACDFASQRQIYALDRLQRIIANNAYQIQQQPLSDALSNHIPTSHHNIRGADYYIQNFGVAHA</sequence>
<dbReference type="InterPro" id="IPR012337">
    <property type="entry name" value="RNaseH-like_sf"/>
</dbReference>
<comment type="similarity">
    <text evidence="1">Belongs to the transposase IS21/IS408/IS1162 family.</text>
</comment>